<dbReference type="Gene3D" id="1.10.730.10">
    <property type="entry name" value="Isoleucyl-tRNA Synthetase, Domain 1"/>
    <property type="match status" value="1"/>
</dbReference>
<dbReference type="PATRIC" id="fig|1618642.3.peg.396"/>
<keyword evidence="2 8" id="KW-0436">Ligase</keyword>
<evidence type="ECO:0000256" key="8">
    <source>
        <dbReference type="HAMAP-Rule" id="MF_00123"/>
    </source>
</evidence>
<dbReference type="Pfam" id="PF03485">
    <property type="entry name" value="Arg_tRNA_synt_N"/>
    <property type="match status" value="1"/>
</dbReference>
<dbReference type="InterPro" id="IPR005148">
    <property type="entry name" value="Arg-tRNA-synth_N"/>
</dbReference>
<evidence type="ECO:0000259" key="10">
    <source>
        <dbReference type="SMART" id="SM00836"/>
    </source>
</evidence>
<evidence type="ECO:0000256" key="9">
    <source>
        <dbReference type="RuleBase" id="RU363038"/>
    </source>
</evidence>
<dbReference type="GO" id="GO:0005737">
    <property type="term" value="C:cytoplasm"/>
    <property type="evidence" value="ECO:0007669"/>
    <property type="project" value="UniProtKB-SubCell"/>
</dbReference>
<name>A0A0G0SE68_9BACT</name>
<dbReference type="AlphaFoldDB" id="A0A0G0SE68"/>
<dbReference type="SUPFAM" id="SSF55190">
    <property type="entry name" value="Arginyl-tRNA synthetase (ArgRS), N-terminal 'additional' domain"/>
    <property type="match status" value="1"/>
</dbReference>
<dbReference type="HAMAP" id="MF_00123">
    <property type="entry name" value="Arg_tRNA_synth"/>
    <property type="match status" value="1"/>
</dbReference>
<keyword evidence="4 8" id="KW-0067">ATP-binding</keyword>
<dbReference type="GO" id="GO:0006420">
    <property type="term" value="P:arginyl-tRNA aminoacylation"/>
    <property type="evidence" value="ECO:0007669"/>
    <property type="project" value="UniProtKB-UniRule"/>
</dbReference>
<dbReference type="InterPro" id="IPR036695">
    <property type="entry name" value="Arg-tRNA-synth_N_sf"/>
</dbReference>
<dbReference type="InterPro" id="IPR009080">
    <property type="entry name" value="tRNAsynth_Ia_anticodon-bd"/>
</dbReference>
<comment type="subunit">
    <text evidence="8">Monomer.</text>
</comment>
<dbReference type="EMBL" id="LBXO01000016">
    <property type="protein sequence ID" value="KKR33010.1"/>
    <property type="molecule type" value="Genomic_DNA"/>
</dbReference>
<comment type="subcellular location">
    <subcellularLocation>
        <location evidence="8">Cytoplasm</location>
    </subcellularLocation>
</comment>
<comment type="caution">
    <text evidence="12">The sequence shown here is derived from an EMBL/GenBank/DDBJ whole genome shotgun (WGS) entry which is preliminary data.</text>
</comment>
<dbReference type="EC" id="6.1.1.19" evidence="8"/>
<dbReference type="InterPro" id="IPR014729">
    <property type="entry name" value="Rossmann-like_a/b/a_fold"/>
</dbReference>
<organism evidence="12 13">
    <name type="scientific">Candidatus Falkowbacteria bacterium GW2011_GWF2_39_8</name>
    <dbReference type="NCBI Taxonomy" id="1618642"/>
    <lineage>
        <taxon>Bacteria</taxon>
        <taxon>Candidatus Falkowiibacteriota</taxon>
    </lineage>
</organism>
<keyword evidence="3 8" id="KW-0547">Nucleotide-binding</keyword>
<dbReference type="Gene3D" id="3.40.50.620">
    <property type="entry name" value="HUPs"/>
    <property type="match status" value="1"/>
</dbReference>
<evidence type="ECO:0000256" key="4">
    <source>
        <dbReference type="ARBA" id="ARBA00022840"/>
    </source>
</evidence>
<dbReference type="PANTHER" id="PTHR11956:SF5">
    <property type="entry name" value="ARGININE--TRNA LIGASE, CYTOPLASMIC"/>
    <property type="match status" value="1"/>
</dbReference>
<keyword evidence="5 8" id="KW-0648">Protein biosynthesis</keyword>
<evidence type="ECO:0000256" key="5">
    <source>
        <dbReference type="ARBA" id="ARBA00022917"/>
    </source>
</evidence>
<accession>A0A0G0SE68</accession>
<comment type="catalytic activity">
    <reaction evidence="7 8">
        <text>tRNA(Arg) + L-arginine + ATP = L-arginyl-tRNA(Arg) + AMP + diphosphate</text>
        <dbReference type="Rhea" id="RHEA:20301"/>
        <dbReference type="Rhea" id="RHEA-COMP:9658"/>
        <dbReference type="Rhea" id="RHEA-COMP:9673"/>
        <dbReference type="ChEBI" id="CHEBI:30616"/>
        <dbReference type="ChEBI" id="CHEBI:32682"/>
        <dbReference type="ChEBI" id="CHEBI:33019"/>
        <dbReference type="ChEBI" id="CHEBI:78442"/>
        <dbReference type="ChEBI" id="CHEBI:78513"/>
        <dbReference type="ChEBI" id="CHEBI:456215"/>
        <dbReference type="EC" id="6.1.1.19"/>
    </reaction>
</comment>
<evidence type="ECO:0000256" key="3">
    <source>
        <dbReference type="ARBA" id="ARBA00022741"/>
    </source>
</evidence>
<evidence type="ECO:0000259" key="11">
    <source>
        <dbReference type="SMART" id="SM01016"/>
    </source>
</evidence>
<evidence type="ECO:0000256" key="1">
    <source>
        <dbReference type="ARBA" id="ARBA00005594"/>
    </source>
</evidence>
<sequence>MDIFEKIKKDIVKQINQILGKKAVIKEADLVFPPDSKMGDISLPCFGLSKELKKSPNDIAQMLLKELSSVPKVSSVESIVAAGPYLNFTLNKINLTKKVLSEIEKKQQEFGKNNGGKKKRVMIEYSNGNTHKEYHIGHLRNISYGDAVNHILAANGFEAIPVSYINDFGIHVAKTLWWLYHKDNKTAKNFFENLKKGSTTPGEKGRFLGQMYAEATKQMELKSQAKEEVGLIMKQVETRKGEYYKLWKETRKWSIELFDQIYRELKVRFRETFYENEVIEEGFKIVADLYEKHILVKSQGAVIADLEKYNLGVLLFLRSDGTALYPVADLPLAMLKFKKYKLHKSIYVVDIRQGLYFEQLSKVMELLGYKQELMHLGYDFVKLPEGMMSSRTGNIVTYQELSEKMLTNAKTETRNKHEDWTENKIDMVAKQIAYGAMKFEMIKVSRDKTITFDIGKALRFDGYTAAYLQYTCARINSILRKDDVVETRLIASLQAKNLAEGKEHALIMKLAKYSLAVELAGQNYEPSEIAKYLFELAQQFNDYYHDVPILKAPEEIKSARLGLIKAVKQVIANGLVLLGIETIEEM</sequence>
<comment type="caution">
    <text evidence="8">Lacks conserved residue(s) required for the propagation of feature annotation.</text>
</comment>
<protein>
    <recommendedName>
        <fullName evidence="8">Arginine--tRNA ligase</fullName>
        <ecNumber evidence="8">6.1.1.19</ecNumber>
    </recommendedName>
    <alternativeName>
        <fullName evidence="8">Arginyl-tRNA synthetase</fullName>
        <shortName evidence="8">ArgRS</shortName>
    </alternativeName>
</protein>
<dbReference type="PANTHER" id="PTHR11956">
    <property type="entry name" value="ARGINYL-TRNA SYNTHETASE"/>
    <property type="match status" value="1"/>
</dbReference>
<dbReference type="PRINTS" id="PR01038">
    <property type="entry name" value="TRNASYNTHARG"/>
</dbReference>
<dbReference type="FunFam" id="1.10.730.10:FF:000006">
    <property type="entry name" value="Arginyl-tRNA synthetase 2, mitochondrial"/>
    <property type="match status" value="1"/>
</dbReference>
<dbReference type="SUPFAM" id="SSF47323">
    <property type="entry name" value="Anticodon-binding domain of a subclass of class I aminoacyl-tRNA synthetases"/>
    <property type="match status" value="1"/>
</dbReference>
<keyword evidence="8" id="KW-0963">Cytoplasm</keyword>
<dbReference type="InterPro" id="IPR035684">
    <property type="entry name" value="ArgRS_core"/>
</dbReference>
<evidence type="ECO:0000313" key="13">
    <source>
        <dbReference type="Proteomes" id="UP000034137"/>
    </source>
</evidence>
<dbReference type="InterPro" id="IPR008909">
    <property type="entry name" value="DALR_anticod-bd"/>
</dbReference>
<dbReference type="GO" id="GO:0004814">
    <property type="term" value="F:arginine-tRNA ligase activity"/>
    <property type="evidence" value="ECO:0007669"/>
    <property type="project" value="UniProtKB-UniRule"/>
</dbReference>
<feature type="domain" description="Arginyl tRNA synthetase N-terminal" evidence="11">
    <location>
        <begin position="5"/>
        <end position="90"/>
    </location>
</feature>
<dbReference type="NCBIfam" id="TIGR00456">
    <property type="entry name" value="argS"/>
    <property type="match status" value="1"/>
</dbReference>
<evidence type="ECO:0000256" key="7">
    <source>
        <dbReference type="ARBA" id="ARBA00049339"/>
    </source>
</evidence>
<comment type="similarity">
    <text evidence="1 8 9">Belongs to the class-I aminoacyl-tRNA synthetase family.</text>
</comment>
<dbReference type="SMART" id="SM00836">
    <property type="entry name" value="DALR_1"/>
    <property type="match status" value="1"/>
</dbReference>
<dbReference type="InterPro" id="IPR001278">
    <property type="entry name" value="Arg-tRNA-ligase"/>
</dbReference>
<keyword evidence="6 8" id="KW-0030">Aminoacyl-tRNA synthetase</keyword>
<gene>
    <name evidence="8" type="primary">argS</name>
    <name evidence="12" type="ORF">UT64_C0016G0007</name>
</gene>
<proteinExistence type="inferred from homology"/>
<evidence type="ECO:0000256" key="6">
    <source>
        <dbReference type="ARBA" id="ARBA00023146"/>
    </source>
</evidence>
<dbReference type="Gene3D" id="3.30.1360.70">
    <property type="entry name" value="Arginyl tRNA synthetase N-terminal domain"/>
    <property type="match status" value="1"/>
</dbReference>
<dbReference type="Pfam" id="PF05746">
    <property type="entry name" value="DALR_1"/>
    <property type="match status" value="1"/>
</dbReference>
<feature type="domain" description="DALR anticodon binding" evidence="10">
    <location>
        <begin position="468"/>
        <end position="586"/>
    </location>
</feature>
<evidence type="ECO:0000313" key="12">
    <source>
        <dbReference type="EMBL" id="KKR33010.1"/>
    </source>
</evidence>
<dbReference type="GO" id="GO:0005524">
    <property type="term" value="F:ATP binding"/>
    <property type="evidence" value="ECO:0007669"/>
    <property type="project" value="UniProtKB-UniRule"/>
</dbReference>
<dbReference type="Proteomes" id="UP000034137">
    <property type="component" value="Unassembled WGS sequence"/>
</dbReference>
<reference evidence="12 13" key="1">
    <citation type="journal article" date="2015" name="Nature">
        <title>rRNA introns, odd ribosomes, and small enigmatic genomes across a large radiation of phyla.</title>
        <authorList>
            <person name="Brown C.T."/>
            <person name="Hug L.A."/>
            <person name="Thomas B.C."/>
            <person name="Sharon I."/>
            <person name="Castelle C.J."/>
            <person name="Singh A."/>
            <person name="Wilkins M.J."/>
            <person name="Williams K.H."/>
            <person name="Banfield J.F."/>
        </authorList>
    </citation>
    <scope>NUCLEOTIDE SEQUENCE [LARGE SCALE GENOMIC DNA]</scope>
</reference>
<dbReference type="CDD" id="cd07956">
    <property type="entry name" value="Anticodon_Ia_Arg"/>
    <property type="match status" value="1"/>
</dbReference>
<dbReference type="SUPFAM" id="SSF52374">
    <property type="entry name" value="Nucleotidylyl transferase"/>
    <property type="match status" value="1"/>
</dbReference>
<dbReference type="SMART" id="SM01016">
    <property type="entry name" value="Arg_tRNA_synt_N"/>
    <property type="match status" value="1"/>
</dbReference>
<dbReference type="Pfam" id="PF00750">
    <property type="entry name" value="tRNA-synt_1d"/>
    <property type="match status" value="1"/>
</dbReference>
<evidence type="ECO:0000256" key="2">
    <source>
        <dbReference type="ARBA" id="ARBA00022598"/>
    </source>
</evidence>